<reference evidence="1 2" key="1">
    <citation type="submission" date="2023-10" db="EMBL/GenBank/DDBJ databases">
        <title>Genome sequencing of the isolated polysaccharide-producing bacterium Kosakonia sacchari KS2022.</title>
        <authorList>
            <person name="Yi X."/>
        </authorList>
    </citation>
    <scope>NUCLEOTIDE SEQUENCE [LARGE SCALE GENOMIC DNA]</scope>
    <source>
        <strain evidence="1 2">KS2022</strain>
    </source>
</reference>
<keyword evidence="2" id="KW-1185">Reference proteome</keyword>
<protein>
    <submittedName>
        <fullName evidence="1">Uncharacterized protein</fullName>
    </submittedName>
</protein>
<sequence>MKIIVEMISAIDISEIETPIYGEFRYSVRVCKNDKREAIYLVDFKKLIKELYHHFESIYPEPDILNKTYMVEFYDIMALKNGEKRSQFDTYTDMRYTEEEREIFLLQGIGEVIKDFARQQDVRIIFNVPLRQSLAIIYDGLLKKHADGVNFHYRSDLVEEGLYVIEVKAQNQRAV</sequence>
<accession>A0ABZ0MUI4</accession>
<dbReference type="Proteomes" id="UP001302368">
    <property type="component" value="Chromosome"/>
</dbReference>
<proteinExistence type="predicted"/>
<organism evidence="1 2">
    <name type="scientific">Kosakonia sacchari</name>
    <dbReference type="NCBI Taxonomy" id="1158459"/>
    <lineage>
        <taxon>Bacteria</taxon>
        <taxon>Pseudomonadati</taxon>
        <taxon>Pseudomonadota</taxon>
        <taxon>Gammaproteobacteria</taxon>
        <taxon>Enterobacterales</taxon>
        <taxon>Enterobacteriaceae</taxon>
        <taxon>Kosakonia</taxon>
    </lineage>
</organism>
<name>A0ABZ0MUI4_9ENTR</name>
<gene>
    <name evidence="1" type="ORF">Q8Y70_08665</name>
</gene>
<evidence type="ECO:0000313" key="1">
    <source>
        <dbReference type="EMBL" id="WOZ79100.1"/>
    </source>
</evidence>
<evidence type="ECO:0000313" key="2">
    <source>
        <dbReference type="Proteomes" id="UP001302368"/>
    </source>
</evidence>
<dbReference type="RefSeq" id="WP_305735667.1">
    <property type="nucleotide sequence ID" value="NZ_CP137744.1"/>
</dbReference>
<dbReference type="EMBL" id="CP137744">
    <property type="protein sequence ID" value="WOZ79100.1"/>
    <property type="molecule type" value="Genomic_DNA"/>
</dbReference>